<keyword evidence="1" id="KW-0732">Signal</keyword>
<feature type="domain" description="Peptidase M28" evidence="2">
    <location>
        <begin position="102"/>
        <end position="312"/>
    </location>
</feature>
<dbReference type="Gene3D" id="3.40.630.10">
    <property type="entry name" value="Zn peptidases"/>
    <property type="match status" value="1"/>
</dbReference>
<name>A0A099L177_COLPS</name>
<accession>A0A099L177</accession>
<evidence type="ECO:0000259" key="2">
    <source>
        <dbReference type="Pfam" id="PF04389"/>
    </source>
</evidence>
<dbReference type="RefSeq" id="WP_231562004.1">
    <property type="nucleotide sequence ID" value="NZ_JQEC01000014.1"/>
</dbReference>
<proteinExistence type="predicted"/>
<gene>
    <name evidence="3" type="ORF">GAB14E_1809</name>
</gene>
<dbReference type="GO" id="GO:0008235">
    <property type="term" value="F:metalloexopeptidase activity"/>
    <property type="evidence" value="ECO:0007669"/>
    <property type="project" value="InterPro"/>
</dbReference>
<dbReference type="PANTHER" id="PTHR12147:SF26">
    <property type="entry name" value="PEPTIDASE M28 DOMAIN-CONTAINING PROTEIN"/>
    <property type="match status" value="1"/>
</dbReference>
<comment type="caution">
    <text evidence="3">The sequence shown here is derived from an EMBL/GenBank/DDBJ whole genome shotgun (WGS) entry which is preliminary data.</text>
</comment>
<reference evidence="3 4" key="1">
    <citation type="submission" date="2014-08" db="EMBL/GenBank/DDBJ databases">
        <title>Genomic and Phenotypic Diversity of Colwellia psychrerythraea strains from Disparate Marine Basins.</title>
        <authorList>
            <person name="Techtmann S.M."/>
            <person name="Stelling S.C."/>
            <person name="Utturkar S.M."/>
            <person name="Alshibli N."/>
            <person name="Harris A."/>
            <person name="Brown S.D."/>
            <person name="Hazen T.C."/>
        </authorList>
    </citation>
    <scope>NUCLEOTIDE SEQUENCE [LARGE SCALE GENOMIC DNA]</scope>
    <source>
        <strain evidence="3 4">GAB14E</strain>
    </source>
</reference>
<dbReference type="InterPro" id="IPR007484">
    <property type="entry name" value="Peptidase_M28"/>
</dbReference>
<dbReference type="Proteomes" id="UP000029868">
    <property type="component" value="Unassembled WGS sequence"/>
</dbReference>
<dbReference type="GO" id="GO:0006508">
    <property type="term" value="P:proteolysis"/>
    <property type="evidence" value="ECO:0007669"/>
    <property type="project" value="InterPro"/>
</dbReference>
<organism evidence="3 4">
    <name type="scientific">Colwellia psychrerythraea</name>
    <name type="common">Vibrio psychroerythus</name>
    <dbReference type="NCBI Taxonomy" id="28229"/>
    <lineage>
        <taxon>Bacteria</taxon>
        <taxon>Pseudomonadati</taxon>
        <taxon>Pseudomonadota</taxon>
        <taxon>Gammaproteobacteria</taxon>
        <taxon>Alteromonadales</taxon>
        <taxon>Colwelliaceae</taxon>
        <taxon>Colwellia</taxon>
    </lineage>
</organism>
<sequence length="332" mass="37169">MSPLVGNAILILTSCLYLSSAWGADTAYATVFNDEANQSVLEHLKTLSSDEFSGRKFSSKTIIHSQSYLVATLEELGVSAFKNNYRHSFQQSGLFQNKQGTNIIGYVPGTLYRDRYIVLSAHYDHLGIKRNKIYNGADDNASGTAALLHYAKLLKQAPLKHSIILLFTDGEEVNLLGAKAFINDQESLLTNFKLNINLDMIAGSKRTKRLRFISKNMDKILPSHNLAQFINFQSYLKENSNVNLTAGFKRSRGVGSSINRTNWLMASDHGVFNKAGIPFIYFGVGVHKNYHSERDDYANINHDFYLSAVDVIFQQLSFLDGVISDNTSQYSH</sequence>
<evidence type="ECO:0000313" key="3">
    <source>
        <dbReference type="EMBL" id="KGJ95897.1"/>
    </source>
</evidence>
<evidence type="ECO:0000313" key="4">
    <source>
        <dbReference type="Proteomes" id="UP000029868"/>
    </source>
</evidence>
<protein>
    <submittedName>
        <fullName evidence="3">Peptidase M28</fullName>
    </submittedName>
</protein>
<dbReference type="PANTHER" id="PTHR12147">
    <property type="entry name" value="METALLOPEPTIDASE M28 FAMILY MEMBER"/>
    <property type="match status" value="1"/>
</dbReference>
<dbReference type="SUPFAM" id="SSF53187">
    <property type="entry name" value="Zn-dependent exopeptidases"/>
    <property type="match status" value="1"/>
</dbReference>
<feature type="chain" id="PRO_5001957552" evidence="1">
    <location>
        <begin position="24"/>
        <end position="332"/>
    </location>
</feature>
<dbReference type="Pfam" id="PF04389">
    <property type="entry name" value="Peptidase_M28"/>
    <property type="match status" value="1"/>
</dbReference>
<dbReference type="InterPro" id="IPR045175">
    <property type="entry name" value="M28_fam"/>
</dbReference>
<evidence type="ECO:0000256" key="1">
    <source>
        <dbReference type="SAM" id="SignalP"/>
    </source>
</evidence>
<dbReference type="AlphaFoldDB" id="A0A099L177"/>
<dbReference type="PATRIC" id="fig|28229.3.peg.1416"/>
<dbReference type="EMBL" id="JQEC01000014">
    <property type="protein sequence ID" value="KGJ95897.1"/>
    <property type="molecule type" value="Genomic_DNA"/>
</dbReference>
<feature type="signal peptide" evidence="1">
    <location>
        <begin position="1"/>
        <end position="23"/>
    </location>
</feature>